<comment type="caution">
    <text evidence="1">The sequence shown here is derived from an EMBL/GenBank/DDBJ whole genome shotgun (WGS) entry which is preliminary data.</text>
</comment>
<gene>
    <name evidence="1" type="ORF">EYC84_006665</name>
</gene>
<proteinExistence type="predicted"/>
<reference evidence="1 2" key="1">
    <citation type="submission" date="2019-06" db="EMBL/GenBank/DDBJ databases">
        <title>Genome Sequence of the Brown Rot Fungal Pathogen Monilinia fructicola.</title>
        <authorList>
            <person name="De Miccolis Angelini R.M."/>
            <person name="Landi L."/>
            <person name="Abate D."/>
            <person name="Pollastro S."/>
            <person name="Romanazzi G."/>
            <person name="Faretra F."/>
        </authorList>
    </citation>
    <scope>NUCLEOTIDE SEQUENCE [LARGE SCALE GENOMIC DNA]</scope>
    <source>
        <strain evidence="1 2">Mfrc123</strain>
    </source>
</reference>
<evidence type="ECO:0000313" key="2">
    <source>
        <dbReference type="Proteomes" id="UP000322873"/>
    </source>
</evidence>
<dbReference type="AlphaFoldDB" id="A0A5M9K4M5"/>
<name>A0A5M9K4M5_MONFR</name>
<keyword evidence="2" id="KW-1185">Reference proteome</keyword>
<organism evidence="1 2">
    <name type="scientific">Monilinia fructicola</name>
    <name type="common">Brown rot fungus</name>
    <name type="synonym">Ciboria fructicola</name>
    <dbReference type="NCBI Taxonomy" id="38448"/>
    <lineage>
        <taxon>Eukaryota</taxon>
        <taxon>Fungi</taxon>
        <taxon>Dikarya</taxon>
        <taxon>Ascomycota</taxon>
        <taxon>Pezizomycotina</taxon>
        <taxon>Leotiomycetes</taxon>
        <taxon>Helotiales</taxon>
        <taxon>Sclerotiniaceae</taxon>
        <taxon>Monilinia</taxon>
    </lineage>
</organism>
<dbReference type="Proteomes" id="UP000322873">
    <property type="component" value="Unassembled WGS sequence"/>
</dbReference>
<protein>
    <submittedName>
        <fullName evidence="1">Uncharacterized protein</fullName>
    </submittedName>
</protein>
<sequence>MFAVGFDFDVHIDLFLHNMGLIEIGGHYELFIYLLTSDLTSGHQRAKVNALDSRGGDELKRQIQADVKENDVT</sequence>
<dbReference type="EMBL" id="VICG01000001">
    <property type="protein sequence ID" value="KAA8576561.1"/>
    <property type="molecule type" value="Genomic_DNA"/>
</dbReference>
<evidence type="ECO:0000313" key="1">
    <source>
        <dbReference type="EMBL" id="KAA8576561.1"/>
    </source>
</evidence>
<accession>A0A5M9K4M5</accession>